<keyword evidence="3" id="KW-0560">Oxidoreductase</keyword>
<reference evidence="8" key="1">
    <citation type="submission" date="2021-05" db="EMBL/GenBank/DDBJ databases">
        <authorList>
            <person name="Alioto T."/>
            <person name="Alioto T."/>
            <person name="Gomez Garrido J."/>
        </authorList>
    </citation>
    <scope>NUCLEOTIDE SEQUENCE</scope>
</reference>
<comment type="similarity">
    <text evidence="1">Belongs to the aldo/keto reductase family.</text>
</comment>
<evidence type="ECO:0000256" key="6">
    <source>
        <dbReference type="PIRSR" id="PIRSR000097-3"/>
    </source>
</evidence>
<dbReference type="EMBL" id="HBUF01220286">
    <property type="protein sequence ID" value="CAG6669154.1"/>
    <property type="molecule type" value="Transcribed_RNA"/>
</dbReference>
<dbReference type="PANTHER" id="PTHR11732">
    <property type="entry name" value="ALDO/KETO REDUCTASE"/>
    <property type="match status" value="1"/>
</dbReference>
<protein>
    <submittedName>
        <fullName evidence="8">Alcohol dehydrogenase [NADP(+)] A</fullName>
    </submittedName>
</protein>
<evidence type="ECO:0000313" key="8">
    <source>
        <dbReference type="EMBL" id="CAG6761704.1"/>
    </source>
</evidence>
<sequence>MGKVVKLNSGYDMPMIGLGTWQAKPEEVKKAVETALNVGYRHIDTAPGYHNEEAIGETVEKWIQDSGNSREDIFLTTKLPCYYGDTSEDIEYFVNQSLKCLRVDYIDLYLIHMPFTFKSNSERNGPLKEPDGSLVKARTDHVQIWKKLEELVKLQKLKSIGVSNFNADQLKRLYEIAEIKPAVNQIELHAACQQGEMQVLCKELGVRITGYSPLGSPGVNTHFQNKYGFTKEITNLISHPTVEDLAKKYNRTPAQILLRFLVQMDVTVIPKSSNPSRIEENFKIFDFSLLPEDVEQMKSIDQGEHGRILDFLFFKGVENHPEYPFIVPKSG</sequence>
<dbReference type="GO" id="GO:0016491">
    <property type="term" value="F:oxidoreductase activity"/>
    <property type="evidence" value="ECO:0007669"/>
    <property type="project" value="UniProtKB-KW"/>
</dbReference>
<feature type="site" description="Lowers pKa of active site Tyr" evidence="6">
    <location>
        <position position="78"/>
    </location>
</feature>
<dbReference type="FunFam" id="3.20.20.100:FF:000006">
    <property type="entry name" value="Aldo-keto reductase family 1 member A1"/>
    <property type="match status" value="1"/>
</dbReference>
<dbReference type="InterPro" id="IPR023210">
    <property type="entry name" value="NADP_OxRdtase_dom"/>
</dbReference>
<dbReference type="PROSITE" id="PS00063">
    <property type="entry name" value="ALDOKETO_REDUCTASE_3"/>
    <property type="match status" value="1"/>
</dbReference>
<accession>A0A8D9A8I8</accession>
<evidence type="ECO:0000256" key="4">
    <source>
        <dbReference type="PIRSR" id="PIRSR000097-1"/>
    </source>
</evidence>
<feature type="active site" description="Proton donor" evidence="4">
    <location>
        <position position="49"/>
    </location>
</feature>
<dbReference type="EMBL" id="HBUF01559624">
    <property type="protein sequence ID" value="CAG6761704.1"/>
    <property type="molecule type" value="Transcribed_RNA"/>
</dbReference>
<dbReference type="InterPro" id="IPR018170">
    <property type="entry name" value="Aldo/ket_reductase_CS"/>
</dbReference>
<evidence type="ECO:0000256" key="2">
    <source>
        <dbReference type="ARBA" id="ARBA00022857"/>
    </source>
</evidence>
<keyword evidence="2" id="KW-0521">NADP</keyword>
<evidence type="ECO:0000256" key="5">
    <source>
        <dbReference type="PIRSR" id="PIRSR000097-2"/>
    </source>
</evidence>
<evidence type="ECO:0000256" key="1">
    <source>
        <dbReference type="ARBA" id="ARBA00007905"/>
    </source>
</evidence>
<dbReference type="PRINTS" id="PR00069">
    <property type="entry name" value="ALDKETRDTASE"/>
</dbReference>
<dbReference type="PROSITE" id="PS00798">
    <property type="entry name" value="ALDOKETO_REDUCTASE_1"/>
    <property type="match status" value="1"/>
</dbReference>
<feature type="domain" description="NADP-dependent oxidoreductase" evidence="7">
    <location>
        <begin position="16"/>
        <end position="301"/>
    </location>
</feature>
<dbReference type="Gene3D" id="3.20.20.100">
    <property type="entry name" value="NADP-dependent oxidoreductase domain"/>
    <property type="match status" value="1"/>
</dbReference>
<proteinExistence type="inferred from homology"/>
<dbReference type="AlphaFoldDB" id="A0A8D9A8I8"/>
<evidence type="ECO:0000256" key="3">
    <source>
        <dbReference type="ARBA" id="ARBA00023002"/>
    </source>
</evidence>
<feature type="binding site" evidence="5">
    <location>
        <position position="112"/>
    </location>
    <ligand>
        <name>substrate</name>
    </ligand>
</feature>
<evidence type="ECO:0000259" key="7">
    <source>
        <dbReference type="Pfam" id="PF00248"/>
    </source>
</evidence>
<dbReference type="Pfam" id="PF00248">
    <property type="entry name" value="Aldo_ket_red"/>
    <property type="match status" value="1"/>
</dbReference>
<dbReference type="SUPFAM" id="SSF51430">
    <property type="entry name" value="NAD(P)-linked oxidoreductase"/>
    <property type="match status" value="1"/>
</dbReference>
<name>A0A8D9A8I8_9HEMI</name>
<organism evidence="8">
    <name type="scientific">Cacopsylla melanoneura</name>
    <dbReference type="NCBI Taxonomy" id="428564"/>
    <lineage>
        <taxon>Eukaryota</taxon>
        <taxon>Metazoa</taxon>
        <taxon>Ecdysozoa</taxon>
        <taxon>Arthropoda</taxon>
        <taxon>Hexapoda</taxon>
        <taxon>Insecta</taxon>
        <taxon>Pterygota</taxon>
        <taxon>Neoptera</taxon>
        <taxon>Paraneoptera</taxon>
        <taxon>Hemiptera</taxon>
        <taxon>Sternorrhyncha</taxon>
        <taxon>Psylloidea</taxon>
        <taxon>Psyllidae</taxon>
        <taxon>Psyllinae</taxon>
        <taxon>Cacopsylla</taxon>
    </lineage>
</organism>
<dbReference type="InterPro" id="IPR020471">
    <property type="entry name" value="AKR"/>
</dbReference>
<dbReference type="InterPro" id="IPR036812">
    <property type="entry name" value="NAD(P)_OxRdtase_dom_sf"/>
</dbReference>
<dbReference type="PIRSF" id="PIRSF000097">
    <property type="entry name" value="AKR"/>
    <property type="match status" value="1"/>
</dbReference>